<dbReference type="SUPFAM" id="SSF50331">
    <property type="entry name" value="MOP-like"/>
    <property type="match status" value="1"/>
</dbReference>
<accession>A0A1W1CN90</accession>
<name>A0A1W1CN90_9ZZZZ</name>
<evidence type="ECO:0000259" key="1">
    <source>
        <dbReference type="Pfam" id="PF03459"/>
    </source>
</evidence>
<sequence>MLSLELEPNLKIGTVINLAIKATHVAIAKDLKGLLSLENRLKGTVVSIENGEILSSICLDIEGFLVESIISTESTKMMNLQIDDIIVVLINSADISIEN</sequence>
<dbReference type="Pfam" id="PF03459">
    <property type="entry name" value="TOBE"/>
    <property type="match status" value="1"/>
</dbReference>
<organism evidence="2">
    <name type="scientific">hydrothermal vent metagenome</name>
    <dbReference type="NCBI Taxonomy" id="652676"/>
    <lineage>
        <taxon>unclassified sequences</taxon>
        <taxon>metagenomes</taxon>
        <taxon>ecological metagenomes</taxon>
    </lineage>
</organism>
<dbReference type="EMBL" id="FPHN01000222">
    <property type="protein sequence ID" value="SFV67205.1"/>
    <property type="molecule type" value="Genomic_DNA"/>
</dbReference>
<reference evidence="2" key="1">
    <citation type="submission" date="2016-10" db="EMBL/GenBank/DDBJ databases">
        <authorList>
            <person name="de Groot N.N."/>
        </authorList>
    </citation>
    <scope>NUCLEOTIDE SEQUENCE</scope>
</reference>
<dbReference type="Gene3D" id="2.40.50.100">
    <property type="match status" value="1"/>
</dbReference>
<dbReference type="InterPro" id="IPR005116">
    <property type="entry name" value="Transp-assoc_OB_typ1"/>
</dbReference>
<gene>
    <name evidence="2" type="ORF">MNB_SV-14-1079</name>
</gene>
<dbReference type="InterPro" id="IPR008995">
    <property type="entry name" value="Mo/tungstate-bd_C_term_dom"/>
</dbReference>
<evidence type="ECO:0000313" key="2">
    <source>
        <dbReference type="EMBL" id="SFV67205.1"/>
    </source>
</evidence>
<protein>
    <submittedName>
        <fullName evidence="2">TOBE</fullName>
    </submittedName>
</protein>
<feature type="domain" description="Transport-associated OB type 1" evidence="1">
    <location>
        <begin position="36"/>
        <end position="95"/>
    </location>
</feature>
<proteinExistence type="predicted"/>
<dbReference type="AlphaFoldDB" id="A0A1W1CN90"/>